<keyword evidence="5 8" id="KW-1133">Transmembrane helix</keyword>
<feature type="transmembrane region" description="Helical" evidence="8">
    <location>
        <begin position="264"/>
        <end position="283"/>
    </location>
</feature>
<dbReference type="PANTHER" id="PTHR30193">
    <property type="entry name" value="ABC TRANSPORTER PERMEASE PROTEIN"/>
    <property type="match status" value="1"/>
</dbReference>
<dbReference type="GO" id="GO:0005886">
    <property type="term" value="C:plasma membrane"/>
    <property type="evidence" value="ECO:0007669"/>
    <property type="project" value="UniProtKB-SubCell"/>
</dbReference>
<proteinExistence type="predicted"/>
<evidence type="ECO:0000256" key="7">
    <source>
        <dbReference type="SAM" id="MobiDB-lite"/>
    </source>
</evidence>
<feature type="domain" description="ABC transmembrane type-1" evidence="9">
    <location>
        <begin position="126"/>
        <end position="335"/>
    </location>
</feature>
<evidence type="ECO:0000313" key="13">
    <source>
        <dbReference type="Proteomes" id="UP000533017"/>
    </source>
</evidence>
<evidence type="ECO:0000256" key="6">
    <source>
        <dbReference type="ARBA" id="ARBA00023136"/>
    </source>
</evidence>
<evidence type="ECO:0000259" key="9">
    <source>
        <dbReference type="PROSITE" id="PS50928"/>
    </source>
</evidence>
<feature type="transmembrane region" description="Helical" evidence="8">
    <location>
        <begin position="314"/>
        <end position="334"/>
    </location>
</feature>
<organism evidence="11 12">
    <name type="scientific">Actinopolymorpha cephalotaxi</name>
    <dbReference type="NCBI Taxonomy" id="504797"/>
    <lineage>
        <taxon>Bacteria</taxon>
        <taxon>Bacillati</taxon>
        <taxon>Actinomycetota</taxon>
        <taxon>Actinomycetes</taxon>
        <taxon>Propionibacteriales</taxon>
        <taxon>Actinopolymorphaceae</taxon>
        <taxon>Actinopolymorpha</taxon>
    </lineage>
</organism>
<dbReference type="RefSeq" id="WP_139239121.1">
    <property type="nucleotide sequence ID" value="NZ_FOOI01000015.1"/>
</dbReference>
<dbReference type="Proteomes" id="UP000199052">
    <property type="component" value="Unassembled WGS sequence"/>
</dbReference>
<evidence type="ECO:0000313" key="11">
    <source>
        <dbReference type="EMBL" id="SFH31332.1"/>
    </source>
</evidence>
<keyword evidence="2" id="KW-0813">Transport</keyword>
<name>A0A1I2Z0B8_9ACTN</name>
<reference evidence="10 13" key="2">
    <citation type="submission" date="2020-07" db="EMBL/GenBank/DDBJ databases">
        <title>Sequencing the genomes of 1000 actinobacteria strains.</title>
        <authorList>
            <person name="Klenk H.-P."/>
        </authorList>
    </citation>
    <scope>NUCLEOTIDE SEQUENCE [LARGE SCALE GENOMIC DNA]</scope>
    <source>
        <strain evidence="10 13">DSM 45117</strain>
    </source>
</reference>
<dbReference type="PROSITE" id="PS50928">
    <property type="entry name" value="ABC_TM1"/>
    <property type="match status" value="1"/>
</dbReference>
<evidence type="ECO:0000313" key="10">
    <source>
        <dbReference type="EMBL" id="NYH81801.1"/>
    </source>
</evidence>
<feature type="region of interest" description="Disordered" evidence="7">
    <location>
        <begin position="1"/>
        <end position="57"/>
    </location>
</feature>
<dbReference type="InterPro" id="IPR000515">
    <property type="entry name" value="MetI-like"/>
</dbReference>
<evidence type="ECO:0000256" key="8">
    <source>
        <dbReference type="SAM" id="Phobius"/>
    </source>
</evidence>
<sequence>MTGERVIPGAAGSGQNSGDDRNSPGTRGAAPTAAPTAVTEPPGTATSQATQGKSTVAAPRLSRRRRLEGALFVAPAFLFQLSWGWYPLLMAFVISFTNARFRGPVEFTGLTSYLRMWRDPLVGEAFKVTAIYTVLSLGLTFMIPVVVAILLMEMPRRHIRWMMLLWFLPLSGIASTLLFRYMFNAQYGLFQWVATEVLHLSPQPFLNSGNQVLFWLVFPGILFFGPGLIYMATLQGIPASYYEAAEIEGAGFWRKIWTISLPRLRPVISMLLIFAVIGSSQAFEFPLIMTGGGPGGASRTVVMYLYELMRSLRYADATALGVFLFVVTMVLVVIQRRFFREDPDQ</sequence>
<protein>
    <submittedName>
        <fullName evidence="11">Multiple sugar transport system permease protein</fullName>
    </submittedName>
</protein>
<dbReference type="AlphaFoldDB" id="A0A1I2Z0B8"/>
<evidence type="ECO:0000256" key="3">
    <source>
        <dbReference type="ARBA" id="ARBA00022475"/>
    </source>
</evidence>
<dbReference type="GO" id="GO:0055085">
    <property type="term" value="P:transmembrane transport"/>
    <property type="evidence" value="ECO:0007669"/>
    <property type="project" value="InterPro"/>
</dbReference>
<dbReference type="CDD" id="cd06261">
    <property type="entry name" value="TM_PBP2"/>
    <property type="match status" value="1"/>
</dbReference>
<keyword evidence="3" id="KW-1003">Cell membrane</keyword>
<accession>A0A1I2Z0B8</accession>
<dbReference type="EMBL" id="JACBZA010000001">
    <property type="protein sequence ID" value="NYH81801.1"/>
    <property type="molecule type" value="Genomic_DNA"/>
</dbReference>
<feature type="transmembrane region" description="Helical" evidence="8">
    <location>
        <begin position="163"/>
        <end position="183"/>
    </location>
</feature>
<evidence type="ECO:0000256" key="5">
    <source>
        <dbReference type="ARBA" id="ARBA00022989"/>
    </source>
</evidence>
<dbReference type="InterPro" id="IPR035906">
    <property type="entry name" value="MetI-like_sf"/>
</dbReference>
<evidence type="ECO:0000313" key="12">
    <source>
        <dbReference type="Proteomes" id="UP000199052"/>
    </source>
</evidence>
<dbReference type="PANTHER" id="PTHR30193:SF41">
    <property type="entry name" value="DIACETYLCHITOBIOSE UPTAKE SYSTEM PERMEASE PROTEIN NGCF"/>
    <property type="match status" value="1"/>
</dbReference>
<keyword evidence="4 8" id="KW-0812">Transmembrane</keyword>
<dbReference type="EMBL" id="FOOI01000015">
    <property type="protein sequence ID" value="SFH31332.1"/>
    <property type="molecule type" value="Genomic_DNA"/>
</dbReference>
<feature type="transmembrane region" description="Helical" evidence="8">
    <location>
        <begin position="130"/>
        <end position="151"/>
    </location>
</feature>
<dbReference type="SUPFAM" id="SSF161098">
    <property type="entry name" value="MetI-like"/>
    <property type="match status" value="1"/>
</dbReference>
<feature type="transmembrane region" description="Helical" evidence="8">
    <location>
        <begin position="212"/>
        <end position="232"/>
    </location>
</feature>
<dbReference type="STRING" id="504797.SAMN05421678_115119"/>
<dbReference type="OrthoDB" id="34224at2"/>
<dbReference type="Gene3D" id="1.10.3720.10">
    <property type="entry name" value="MetI-like"/>
    <property type="match status" value="1"/>
</dbReference>
<dbReference type="Proteomes" id="UP000533017">
    <property type="component" value="Unassembled WGS sequence"/>
</dbReference>
<reference evidence="11 12" key="1">
    <citation type="submission" date="2016-10" db="EMBL/GenBank/DDBJ databases">
        <authorList>
            <person name="de Groot N.N."/>
        </authorList>
    </citation>
    <scope>NUCLEOTIDE SEQUENCE [LARGE SCALE GENOMIC DNA]</scope>
    <source>
        <strain evidence="11 12">CPCC 202808</strain>
    </source>
</reference>
<evidence type="ECO:0000256" key="4">
    <source>
        <dbReference type="ARBA" id="ARBA00022692"/>
    </source>
</evidence>
<keyword evidence="11" id="KW-0762">Sugar transport</keyword>
<evidence type="ECO:0000256" key="2">
    <source>
        <dbReference type="ARBA" id="ARBA00022448"/>
    </source>
</evidence>
<dbReference type="InterPro" id="IPR051393">
    <property type="entry name" value="ABC_transporter_permease"/>
</dbReference>
<feature type="transmembrane region" description="Helical" evidence="8">
    <location>
        <begin position="70"/>
        <end position="94"/>
    </location>
</feature>
<keyword evidence="6 8" id="KW-0472">Membrane</keyword>
<feature type="compositionally biased region" description="Low complexity" evidence="7">
    <location>
        <begin position="24"/>
        <end position="46"/>
    </location>
</feature>
<comment type="subcellular location">
    <subcellularLocation>
        <location evidence="1">Cell membrane</location>
        <topology evidence="1">Multi-pass membrane protein</topology>
    </subcellularLocation>
</comment>
<keyword evidence="13" id="KW-1185">Reference proteome</keyword>
<gene>
    <name evidence="10" type="ORF">FHR37_000652</name>
    <name evidence="11" type="ORF">SAMN05421678_115119</name>
</gene>
<evidence type="ECO:0000256" key="1">
    <source>
        <dbReference type="ARBA" id="ARBA00004651"/>
    </source>
</evidence>